<proteinExistence type="predicted"/>
<accession>A0A0A8YC96</accession>
<organism evidence="1">
    <name type="scientific">Arundo donax</name>
    <name type="common">Giant reed</name>
    <name type="synonym">Donax arundinaceus</name>
    <dbReference type="NCBI Taxonomy" id="35708"/>
    <lineage>
        <taxon>Eukaryota</taxon>
        <taxon>Viridiplantae</taxon>
        <taxon>Streptophyta</taxon>
        <taxon>Embryophyta</taxon>
        <taxon>Tracheophyta</taxon>
        <taxon>Spermatophyta</taxon>
        <taxon>Magnoliopsida</taxon>
        <taxon>Liliopsida</taxon>
        <taxon>Poales</taxon>
        <taxon>Poaceae</taxon>
        <taxon>PACMAD clade</taxon>
        <taxon>Arundinoideae</taxon>
        <taxon>Arundineae</taxon>
        <taxon>Arundo</taxon>
    </lineage>
</organism>
<evidence type="ECO:0000313" key="1">
    <source>
        <dbReference type="EMBL" id="JAD23085.1"/>
    </source>
</evidence>
<name>A0A0A8YC96_ARUDO</name>
<sequence>MYVLLMHCRVLWLAELGRVGSKLLFRLSLT</sequence>
<reference evidence="1" key="2">
    <citation type="journal article" date="2015" name="Data Brief">
        <title>Shoot transcriptome of the giant reed, Arundo donax.</title>
        <authorList>
            <person name="Barrero R.A."/>
            <person name="Guerrero F.D."/>
            <person name="Moolhuijzen P."/>
            <person name="Goolsby J.A."/>
            <person name="Tidwell J."/>
            <person name="Bellgard S.E."/>
            <person name="Bellgard M.I."/>
        </authorList>
    </citation>
    <scope>NUCLEOTIDE SEQUENCE</scope>
    <source>
        <tissue evidence="1">Shoot tissue taken approximately 20 cm above the soil surface</tissue>
    </source>
</reference>
<dbReference type="EMBL" id="GBRH01274810">
    <property type="protein sequence ID" value="JAD23085.1"/>
    <property type="molecule type" value="Transcribed_RNA"/>
</dbReference>
<dbReference type="AlphaFoldDB" id="A0A0A8YC96"/>
<reference evidence="1" key="1">
    <citation type="submission" date="2014-09" db="EMBL/GenBank/DDBJ databases">
        <authorList>
            <person name="Magalhaes I.L.F."/>
            <person name="Oliveira U."/>
            <person name="Santos F.R."/>
            <person name="Vidigal T.H.D.A."/>
            <person name="Brescovit A.D."/>
            <person name="Santos A.J."/>
        </authorList>
    </citation>
    <scope>NUCLEOTIDE SEQUENCE</scope>
    <source>
        <tissue evidence="1">Shoot tissue taken approximately 20 cm above the soil surface</tissue>
    </source>
</reference>
<protein>
    <submittedName>
        <fullName evidence="1">Uncharacterized protein</fullName>
    </submittedName>
</protein>